<gene>
    <name evidence="2" type="ORF">P153DRAFT_381125</name>
</gene>
<proteinExistence type="predicted"/>
<dbReference type="InterPro" id="IPR032710">
    <property type="entry name" value="NTF2-like_dom_sf"/>
</dbReference>
<dbReference type="OrthoDB" id="2148716at2759"/>
<dbReference type="Pfam" id="PF13577">
    <property type="entry name" value="SnoaL_4"/>
    <property type="match status" value="1"/>
</dbReference>
<protein>
    <recommendedName>
        <fullName evidence="1">SnoaL-like domain-containing protein</fullName>
    </recommendedName>
</protein>
<accession>A0A6A6APN2</accession>
<organism evidence="2 3">
    <name type="scientific">Dothidotthia symphoricarpi CBS 119687</name>
    <dbReference type="NCBI Taxonomy" id="1392245"/>
    <lineage>
        <taxon>Eukaryota</taxon>
        <taxon>Fungi</taxon>
        <taxon>Dikarya</taxon>
        <taxon>Ascomycota</taxon>
        <taxon>Pezizomycotina</taxon>
        <taxon>Dothideomycetes</taxon>
        <taxon>Pleosporomycetidae</taxon>
        <taxon>Pleosporales</taxon>
        <taxon>Dothidotthiaceae</taxon>
        <taxon>Dothidotthia</taxon>
    </lineage>
</organism>
<dbReference type="InterPro" id="IPR037401">
    <property type="entry name" value="SnoaL-like"/>
</dbReference>
<keyword evidence="3" id="KW-1185">Reference proteome</keyword>
<evidence type="ECO:0000313" key="2">
    <source>
        <dbReference type="EMBL" id="KAF2133952.1"/>
    </source>
</evidence>
<dbReference type="AlphaFoldDB" id="A0A6A6APN2"/>
<name>A0A6A6APN2_9PLEO</name>
<sequence>MSSPSPLAYLSIRNTLSLYCEALDTKNFALLHSVFTPDVVANYPFNTHMSGVEEISGAIQKRLGPILTSHNLTTQTIEFSKVDARRASARTYFVAVHFGQGPREGEMLQAFGRYVDELVCLDGGDGGEEWRIEKRTVVFVRRVGDERVMSEF</sequence>
<dbReference type="EMBL" id="ML977498">
    <property type="protein sequence ID" value="KAF2133952.1"/>
    <property type="molecule type" value="Genomic_DNA"/>
</dbReference>
<dbReference type="GeneID" id="54410446"/>
<dbReference type="Proteomes" id="UP000799771">
    <property type="component" value="Unassembled WGS sequence"/>
</dbReference>
<reference evidence="2" key="1">
    <citation type="journal article" date="2020" name="Stud. Mycol.">
        <title>101 Dothideomycetes genomes: a test case for predicting lifestyles and emergence of pathogens.</title>
        <authorList>
            <person name="Haridas S."/>
            <person name="Albert R."/>
            <person name="Binder M."/>
            <person name="Bloem J."/>
            <person name="Labutti K."/>
            <person name="Salamov A."/>
            <person name="Andreopoulos B."/>
            <person name="Baker S."/>
            <person name="Barry K."/>
            <person name="Bills G."/>
            <person name="Bluhm B."/>
            <person name="Cannon C."/>
            <person name="Castanera R."/>
            <person name="Culley D."/>
            <person name="Daum C."/>
            <person name="Ezra D."/>
            <person name="Gonzalez J."/>
            <person name="Henrissat B."/>
            <person name="Kuo A."/>
            <person name="Liang C."/>
            <person name="Lipzen A."/>
            <person name="Lutzoni F."/>
            <person name="Magnuson J."/>
            <person name="Mondo S."/>
            <person name="Nolan M."/>
            <person name="Ohm R."/>
            <person name="Pangilinan J."/>
            <person name="Park H.-J."/>
            <person name="Ramirez L."/>
            <person name="Alfaro M."/>
            <person name="Sun H."/>
            <person name="Tritt A."/>
            <person name="Yoshinaga Y."/>
            <person name="Zwiers L.-H."/>
            <person name="Turgeon B."/>
            <person name="Goodwin S."/>
            <person name="Spatafora J."/>
            <person name="Crous P."/>
            <person name="Grigoriev I."/>
        </authorList>
    </citation>
    <scope>NUCLEOTIDE SEQUENCE</scope>
    <source>
        <strain evidence="2">CBS 119687</strain>
    </source>
</reference>
<feature type="domain" description="SnoaL-like" evidence="1">
    <location>
        <begin position="8"/>
        <end position="136"/>
    </location>
</feature>
<dbReference type="CDD" id="cd00531">
    <property type="entry name" value="NTF2_like"/>
    <property type="match status" value="1"/>
</dbReference>
<evidence type="ECO:0000259" key="1">
    <source>
        <dbReference type="Pfam" id="PF13577"/>
    </source>
</evidence>
<dbReference type="Gene3D" id="3.10.450.50">
    <property type="match status" value="1"/>
</dbReference>
<evidence type="ECO:0000313" key="3">
    <source>
        <dbReference type="Proteomes" id="UP000799771"/>
    </source>
</evidence>
<dbReference type="RefSeq" id="XP_033528339.1">
    <property type="nucleotide sequence ID" value="XM_033670014.1"/>
</dbReference>
<dbReference type="SUPFAM" id="SSF54427">
    <property type="entry name" value="NTF2-like"/>
    <property type="match status" value="1"/>
</dbReference>